<evidence type="ECO:0000256" key="1">
    <source>
        <dbReference type="SAM" id="Phobius"/>
    </source>
</evidence>
<dbReference type="EMBL" id="MZGX01000024">
    <property type="protein sequence ID" value="OPX42770.1"/>
    <property type="molecule type" value="Genomic_DNA"/>
</dbReference>
<dbReference type="STRING" id="48256.CLHUN_32540"/>
<proteinExistence type="predicted"/>
<gene>
    <name evidence="2" type="ORF">CLHUN_32540</name>
</gene>
<keyword evidence="3" id="KW-1185">Reference proteome</keyword>
<name>A0A1V4SFZ3_RUMHU</name>
<keyword evidence="1" id="KW-0472">Membrane</keyword>
<comment type="caution">
    <text evidence="2">The sequence shown here is derived from an EMBL/GenBank/DDBJ whole genome shotgun (WGS) entry which is preliminary data.</text>
</comment>
<sequence>MKKRLHRKILIFTSAIILIIALIFAIYPYKTGLMFNFKKITYSDKKIVSEYFNIDISDSSYIKVLSIETDLYQFDYVMEVELVIPEQDINKTFRNYKNMQKLTEARGWFASQLFIDWGINKNNFDYEYRWAENARRTHFLGLGDTQTQKSPNIIFTKPVNGMVFVFMT</sequence>
<dbReference type="AlphaFoldDB" id="A0A1V4SFZ3"/>
<dbReference type="Proteomes" id="UP000191554">
    <property type="component" value="Unassembled WGS sequence"/>
</dbReference>
<dbReference type="RefSeq" id="WP_080065693.1">
    <property type="nucleotide sequence ID" value="NZ_MZGX01000024.1"/>
</dbReference>
<feature type="transmembrane region" description="Helical" evidence="1">
    <location>
        <begin position="9"/>
        <end position="29"/>
    </location>
</feature>
<protein>
    <submittedName>
        <fullName evidence="2">Uncharacterized protein</fullName>
    </submittedName>
</protein>
<keyword evidence="1" id="KW-1133">Transmembrane helix</keyword>
<reference evidence="2 3" key="1">
    <citation type="submission" date="2017-03" db="EMBL/GenBank/DDBJ databases">
        <title>Genome sequence of Clostridium hungatei DSM 14427.</title>
        <authorList>
            <person name="Poehlein A."/>
            <person name="Daniel R."/>
        </authorList>
    </citation>
    <scope>NUCLEOTIDE SEQUENCE [LARGE SCALE GENOMIC DNA]</scope>
    <source>
        <strain evidence="2 3">DSM 14427</strain>
    </source>
</reference>
<organism evidence="2 3">
    <name type="scientific">Ruminiclostridium hungatei</name>
    <name type="common">Clostridium hungatei</name>
    <dbReference type="NCBI Taxonomy" id="48256"/>
    <lineage>
        <taxon>Bacteria</taxon>
        <taxon>Bacillati</taxon>
        <taxon>Bacillota</taxon>
        <taxon>Clostridia</taxon>
        <taxon>Eubacteriales</taxon>
        <taxon>Oscillospiraceae</taxon>
        <taxon>Ruminiclostridium</taxon>
    </lineage>
</organism>
<accession>A0A1V4SFZ3</accession>
<evidence type="ECO:0000313" key="3">
    <source>
        <dbReference type="Proteomes" id="UP000191554"/>
    </source>
</evidence>
<evidence type="ECO:0000313" key="2">
    <source>
        <dbReference type="EMBL" id="OPX42770.1"/>
    </source>
</evidence>
<keyword evidence="1" id="KW-0812">Transmembrane</keyword>